<dbReference type="Proteomes" id="UP000826271">
    <property type="component" value="Unassembled WGS sequence"/>
</dbReference>
<gene>
    <name evidence="2" type="ORF">BUALT_Bualt03G0179000</name>
</gene>
<evidence type="ECO:0000313" key="2">
    <source>
        <dbReference type="EMBL" id="KAG8386725.1"/>
    </source>
</evidence>
<organism evidence="2 3">
    <name type="scientific">Buddleja alternifolia</name>
    <dbReference type="NCBI Taxonomy" id="168488"/>
    <lineage>
        <taxon>Eukaryota</taxon>
        <taxon>Viridiplantae</taxon>
        <taxon>Streptophyta</taxon>
        <taxon>Embryophyta</taxon>
        <taxon>Tracheophyta</taxon>
        <taxon>Spermatophyta</taxon>
        <taxon>Magnoliopsida</taxon>
        <taxon>eudicotyledons</taxon>
        <taxon>Gunneridae</taxon>
        <taxon>Pentapetalae</taxon>
        <taxon>asterids</taxon>
        <taxon>lamiids</taxon>
        <taxon>Lamiales</taxon>
        <taxon>Scrophulariaceae</taxon>
        <taxon>Buddlejeae</taxon>
        <taxon>Buddleja</taxon>
    </lineage>
</organism>
<feature type="region of interest" description="Disordered" evidence="1">
    <location>
        <begin position="188"/>
        <end position="233"/>
    </location>
</feature>
<sequence>MNNLMGSGLDSPMRSGLNSLMGLGLNNLMRSGLISLMGRIKMSIYKEIRCVPNKREPSMRKLQLNDSKPILHMLESIRVCIRRDGMKKHSGDLCPKIQKYLEQMKKKSMEFIAHGNGKNQFEIETSYGPSLTIEKKDKDEAVKAKVTKNVSKQKLSNVGVIMHYCICGKSNHNNKGCPTIKPSVEEGLDIPTPIGRGMISSGKKKKPSNITDGESSGTAATNEMGRNNGDSRGVVHVPLEIGKGIKKQKQYSAIPCKGNQKQSSALTSKSTIHLKKSSKPTKCVFKKSCKPTKCLEQIQDSRGVNLNVHKESSNTEVSSNPEIRAKDKALNTQKALTKLTWVPPLKSILDGVRFSNTKRGQLSVKNMGTSAPQEEP</sequence>
<proteinExistence type="predicted"/>
<evidence type="ECO:0000256" key="1">
    <source>
        <dbReference type="SAM" id="MobiDB-lite"/>
    </source>
</evidence>
<accession>A0AAV6Y5L6</accession>
<keyword evidence="3" id="KW-1185">Reference proteome</keyword>
<dbReference type="EMBL" id="WHWC01000003">
    <property type="protein sequence ID" value="KAG8386725.1"/>
    <property type="molecule type" value="Genomic_DNA"/>
</dbReference>
<comment type="caution">
    <text evidence="2">The sequence shown here is derived from an EMBL/GenBank/DDBJ whole genome shotgun (WGS) entry which is preliminary data.</text>
</comment>
<dbReference type="AlphaFoldDB" id="A0AAV6Y5L6"/>
<feature type="compositionally biased region" description="Polar residues" evidence="1">
    <location>
        <begin position="208"/>
        <end position="230"/>
    </location>
</feature>
<protein>
    <submittedName>
        <fullName evidence="2">Uncharacterized protein</fullName>
    </submittedName>
</protein>
<reference evidence="2" key="1">
    <citation type="submission" date="2019-10" db="EMBL/GenBank/DDBJ databases">
        <authorList>
            <person name="Zhang R."/>
            <person name="Pan Y."/>
            <person name="Wang J."/>
            <person name="Ma R."/>
            <person name="Yu S."/>
        </authorList>
    </citation>
    <scope>NUCLEOTIDE SEQUENCE</scope>
    <source>
        <strain evidence="2">LA-IB0</strain>
        <tissue evidence="2">Leaf</tissue>
    </source>
</reference>
<name>A0AAV6Y5L6_9LAMI</name>
<evidence type="ECO:0000313" key="3">
    <source>
        <dbReference type="Proteomes" id="UP000826271"/>
    </source>
</evidence>